<dbReference type="EMBL" id="AP012273">
    <property type="protein sequence ID" value="BAO43701.1"/>
    <property type="molecule type" value="Genomic_DNA"/>
</dbReference>
<name>A0A7U6JGS4_9GAMM</name>
<protein>
    <recommendedName>
        <fullName evidence="3">HprK-related kinase B</fullName>
    </recommendedName>
</protein>
<evidence type="ECO:0008006" key="3">
    <source>
        <dbReference type="Google" id="ProtNLM"/>
    </source>
</evidence>
<organism evidence="1 2">
    <name type="scientific">Thiolapillus brandeum</name>
    <dbReference type="NCBI Taxonomy" id="1076588"/>
    <lineage>
        <taxon>Bacteria</taxon>
        <taxon>Pseudomonadati</taxon>
        <taxon>Pseudomonadota</taxon>
        <taxon>Gammaproteobacteria</taxon>
        <taxon>Chromatiales</taxon>
        <taxon>Sedimenticolaceae</taxon>
        <taxon>Thiolapillus</taxon>
    </lineage>
</organism>
<dbReference type="AlphaFoldDB" id="A0A7U6JGS4"/>
<dbReference type="SUPFAM" id="SSF53795">
    <property type="entry name" value="PEP carboxykinase-like"/>
    <property type="match status" value="1"/>
</dbReference>
<dbReference type="KEGG" id="tbn:TBH_C0764"/>
<proteinExistence type="predicted"/>
<dbReference type="Gene3D" id="3.40.50.300">
    <property type="entry name" value="P-loop containing nucleotide triphosphate hydrolases"/>
    <property type="match status" value="1"/>
</dbReference>
<reference evidence="1 2" key="1">
    <citation type="journal article" date="2014" name="PLoS ONE">
        <title>Physiological and genomic features of a novel sulfur-oxidizing gammaproteobacterium belonging to a previously uncultivated symbiotic lineage isolated from a hydrothermal vent.</title>
        <authorList>
            <person name="Nunoura T."/>
            <person name="Takaki Y."/>
            <person name="Kazama H."/>
            <person name="Kakuta J."/>
            <person name="Shimamura S."/>
            <person name="Makita H."/>
            <person name="Hirai M."/>
            <person name="Miyazaki M."/>
            <person name="Takai K."/>
        </authorList>
    </citation>
    <scope>NUCLEOTIDE SEQUENCE [LARGE SCALE GENOMIC DNA]</scope>
    <source>
        <strain evidence="1 2">Hiromi1</strain>
    </source>
</reference>
<keyword evidence="2" id="KW-1185">Reference proteome</keyword>
<dbReference type="Proteomes" id="UP000031631">
    <property type="component" value="Chromosome"/>
</dbReference>
<dbReference type="InterPro" id="IPR027417">
    <property type="entry name" value="P-loop_NTPase"/>
</dbReference>
<accession>A0A7U6JGS4</accession>
<evidence type="ECO:0000313" key="1">
    <source>
        <dbReference type="EMBL" id="BAO43701.1"/>
    </source>
</evidence>
<evidence type="ECO:0000313" key="2">
    <source>
        <dbReference type="Proteomes" id="UP000031631"/>
    </source>
</evidence>
<sequence>MSDAQVFRIEQRYGRAIPEQHTRVEAIQTGVCKGDLPVHDDPLRYSENNLYTPLTRQDARGLDVEGYGFQARIDLKPGFHGQLWGENEILLARSIVFENYLRTVAAYAALQRRGLFLHSAGIVVDNQAWLFLGRSGAGKTTLSRLALKQGADILSDDANMLLPDAAGRYHAGPVPFAGELGDVNKDARQDYPVAGLLWLEQDDCLECADLPPAQQLARTMACCPVVNVDPFRGEKLLDVIENLLKQVPMRVLHFRKTDPFEAILKAIGVKTDA</sequence>
<gene>
    <name evidence="1" type="ORF">TBH_C0764</name>
</gene>
<dbReference type="SUPFAM" id="SSF52540">
    <property type="entry name" value="P-loop containing nucleoside triphosphate hydrolases"/>
    <property type="match status" value="1"/>
</dbReference>